<dbReference type="GO" id="GO:0015074">
    <property type="term" value="P:DNA integration"/>
    <property type="evidence" value="ECO:0007669"/>
    <property type="project" value="UniProtKB-KW"/>
</dbReference>
<gene>
    <name evidence="12" type="ORF">FYJ51_05785</name>
</gene>
<evidence type="ECO:0000256" key="7">
    <source>
        <dbReference type="ARBA" id="ARBA00023172"/>
    </source>
</evidence>
<evidence type="ECO:0000259" key="11">
    <source>
        <dbReference type="PROSITE" id="PS51900"/>
    </source>
</evidence>
<dbReference type="GO" id="GO:0006310">
    <property type="term" value="P:DNA recombination"/>
    <property type="evidence" value="ECO:0007669"/>
    <property type="project" value="UniProtKB-KW"/>
</dbReference>
<protein>
    <submittedName>
        <fullName evidence="12">Tyrosine-type recombinase/integrase</fullName>
    </submittedName>
</protein>
<dbReference type="InterPro" id="IPR011010">
    <property type="entry name" value="DNA_brk_join_enz"/>
</dbReference>
<dbReference type="AlphaFoldDB" id="A0A7X2NSB6"/>
<sequence length="373" mass="42896">MLVKKVVSYHFQKYFTKYNFYMSDYSKQIDAENERRLSEILQELPQFAKLYFDDARRSKLPRTRLGYARDLKHFFDWLQTTAGFRDVNLRTASPSILEQLTFEDFEEYKSTMEYSSRTDQRGRPLLAESTTLARRLSALRSFMKFYYTIGAIRQNPAMYISMPKIASHEIIALDPSDVDLILQTARSTDGLTNNQIARRRITEKRDIAILMALLGTGIRVSELVGLDTKSVDFRNGMITVTLKGGNDGHSFFGPEVEAALQDYIENGRPLLRPAVNDDALFLSVRHQRMTVRAVELLVKDYTERAGIANADRITPHKLRATYGTQLYANSGDIRLVASTLHHKSIETTSKHYVKDSEDQHDQVVKYSSKMFKE</sequence>
<evidence type="ECO:0000256" key="1">
    <source>
        <dbReference type="ARBA" id="ARBA00004496"/>
    </source>
</evidence>
<dbReference type="GO" id="GO:0003677">
    <property type="term" value="F:DNA binding"/>
    <property type="evidence" value="ECO:0007669"/>
    <property type="project" value="UniProtKB-UniRule"/>
</dbReference>
<evidence type="ECO:0000256" key="8">
    <source>
        <dbReference type="ARBA" id="ARBA00023306"/>
    </source>
</evidence>
<dbReference type="EMBL" id="VUMN01000011">
    <property type="protein sequence ID" value="MSS58411.1"/>
    <property type="molecule type" value="Genomic_DNA"/>
</dbReference>
<comment type="caution">
    <text evidence="12">The sequence shown here is derived from an EMBL/GenBank/DDBJ whole genome shotgun (WGS) entry which is preliminary data.</text>
</comment>
<keyword evidence="4" id="KW-0159">Chromosome partition</keyword>
<keyword evidence="2" id="KW-0963">Cytoplasm</keyword>
<proteinExistence type="predicted"/>
<dbReference type="PROSITE" id="PS51898">
    <property type="entry name" value="TYR_RECOMBINASE"/>
    <property type="match status" value="1"/>
</dbReference>
<dbReference type="GO" id="GO:0007059">
    <property type="term" value="P:chromosome segregation"/>
    <property type="evidence" value="ECO:0007669"/>
    <property type="project" value="UniProtKB-KW"/>
</dbReference>
<evidence type="ECO:0000256" key="9">
    <source>
        <dbReference type="PROSITE-ProRule" id="PRU01248"/>
    </source>
</evidence>
<keyword evidence="7" id="KW-0233">DNA recombination</keyword>
<dbReference type="SUPFAM" id="SSF56349">
    <property type="entry name" value="DNA breaking-rejoining enzymes"/>
    <property type="match status" value="1"/>
</dbReference>
<dbReference type="Gene3D" id="1.10.150.130">
    <property type="match status" value="1"/>
</dbReference>
<accession>A0A7X2NSB6</accession>
<evidence type="ECO:0000256" key="5">
    <source>
        <dbReference type="ARBA" id="ARBA00022908"/>
    </source>
</evidence>
<feature type="domain" description="Tyr recombinase" evidence="10">
    <location>
        <begin position="168"/>
        <end position="365"/>
    </location>
</feature>
<keyword evidence="3" id="KW-0132">Cell division</keyword>
<dbReference type="InterPro" id="IPR010998">
    <property type="entry name" value="Integrase_recombinase_N"/>
</dbReference>
<dbReference type="PANTHER" id="PTHR30349">
    <property type="entry name" value="PHAGE INTEGRASE-RELATED"/>
    <property type="match status" value="1"/>
</dbReference>
<name>A0A7X2NSB6_9FIRM</name>
<evidence type="ECO:0000256" key="2">
    <source>
        <dbReference type="ARBA" id="ARBA00022490"/>
    </source>
</evidence>
<dbReference type="Proteomes" id="UP000461880">
    <property type="component" value="Unassembled WGS sequence"/>
</dbReference>
<evidence type="ECO:0000256" key="3">
    <source>
        <dbReference type="ARBA" id="ARBA00022618"/>
    </source>
</evidence>
<keyword evidence="8" id="KW-0131">Cell cycle</keyword>
<keyword evidence="13" id="KW-1185">Reference proteome</keyword>
<comment type="subcellular location">
    <subcellularLocation>
        <location evidence="1">Cytoplasm</location>
    </subcellularLocation>
</comment>
<evidence type="ECO:0000256" key="4">
    <source>
        <dbReference type="ARBA" id="ARBA00022829"/>
    </source>
</evidence>
<dbReference type="InterPro" id="IPR044068">
    <property type="entry name" value="CB"/>
</dbReference>
<reference evidence="12 13" key="1">
    <citation type="submission" date="2019-08" db="EMBL/GenBank/DDBJ databases">
        <title>In-depth cultivation of the pig gut microbiome towards novel bacterial diversity and tailored functional studies.</title>
        <authorList>
            <person name="Wylensek D."/>
            <person name="Hitch T.C.A."/>
            <person name="Clavel T."/>
        </authorList>
    </citation>
    <scope>NUCLEOTIDE SEQUENCE [LARGE SCALE GENOMIC DNA]</scope>
    <source>
        <strain evidence="12 13">Oil+RF-744-GAM-WT-6</strain>
    </source>
</reference>
<dbReference type="InterPro" id="IPR050090">
    <property type="entry name" value="Tyrosine_recombinase_XerCD"/>
</dbReference>
<feature type="domain" description="Core-binding (CB)" evidence="11">
    <location>
        <begin position="42"/>
        <end position="147"/>
    </location>
</feature>
<keyword evidence="5" id="KW-0229">DNA integration</keyword>
<dbReference type="Pfam" id="PF00589">
    <property type="entry name" value="Phage_integrase"/>
    <property type="match status" value="1"/>
</dbReference>
<dbReference type="PROSITE" id="PS51900">
    <property type="entry name" value="CB"/>
    <property type="match status" value="1"/>
</dbReference>
<dbReference type="InterPro" id="IPR013762">
    <property type="entry name" value="Integrase-like_cat_sf"/>
</dbReference>
<dbReference type="GO" id="GO:0005737">
    <property type="term" value="C:cytoplasm"/>
    <property type="evidence" value="ECO:0007669"/>
    <property type="project" value="UniProtKB-SubCell"/>
</dbReference>
<evidence type="ECO:0000313" key="12">
    <source>
        <dbReference type="EMBL" id="MSS58411.1"/>
    </source>
</evidence>
<dbReference type="PANTHER" id="PTHR30349:SF77">
    <property type="entry name" value="TYROSINE RECOMBINASE XERC"/>
    <property type="match status" value="1"/>
</dbReference>
<keyword evidence="6 9" id="KW-0238">DNA-binding</keyword>
<evidence type="ECO:0000256" key="6">
    <source>
        <dbReference type="ARBA" id="ARBA00023125"/>
    </source>
</evidence>
<evidence type="ECO:0000259" key="10">
    <source>
        <dbReference type="PROSITE" id="PS51898"/>
    </source>
</evidence>
<dbReference type="Gene3D" id="1.10.443.10">
    <property type="entry name" value="Intergrase catalytic core"/>
    <property type="match status" value="1"/>
</dbReference>
<organism evidence="12 13">
    <name type="scientific">Stecheria intestinalis</name>
    <dbReference type="NCBI Taxonomy" id="2606630"/>
    <lineage>
        <taxon>Bacteria</taxon>
        <taxon>Bacillati</taxon>
        <taxon>Bacillota</taxon>
        <taxon>Erysipelotrichia</taxon>
        <taxon>Erysipelotrichales</taxon>
        <taxon>Erysipelotrichaceae</taxon>
        <taxon>Stecheria</taxon>
    </lineage>
</organism>
<evidence type="ECO:0000313" key="13">
    <source>
        <dbReference type="Proteomes" id="UP000461880"/>
    </source>
</evidence>
<dbReference type="Pfam" id="PF02899">
    <property type="entry name" value="Phage_int_SAM_1"/>
    <property type="match status" value="1"/>
</dbReference>
<dbReference type="GO" id="GO:0051301">
    <property type="term" value="P:cell division"/>
    <property type="evidence" value="ECO:0007669"/>
    <property type="project" value="UniProtKB-KW"/>
</dbReference>
<dbReference type="InterPro" id="IPR002104">
    <property type="entry name" value="Integrase_catalytic"/>
</dbReference>
<dbReference type="InterPro" id="IPR004107">
    <property type="entry name" value="Integrase_SAM-like_N"/>
</dbReference>